<dbReference type="EMBL" id="JANFXK010000003">
    <property type="protein sequence ID" value="MCQ4635893.1"/>
    <property type="molecule type" value="Genomic_DNA"/>
</dbReference>
<feature type="coiled-coil region" evidence="1">
    <location>
        <begin position="128"/>
        <end position="155"/>
    </location>
</feature>
<gene>
    <name evidence="2" type="ORF">NE619_04060</name>
</gene>
<dbReference type="PIRSF" id="PIRSF021435">
    <property type="entry name" value="SpoIIIAB"/>
    <property type="match status" value="1"/>
</dbReference>
<keyword evidence="3" id="KW-1185">Reference proteome</keyword>
<name>A0ABT1RL20_9FIRM</name>
<evidence type="ECO:0000313" key="2">
    <source>
        <dbReference type="EMBL" id="MCQ4635893.1"/>
    </source>
</evidence>
<proteinExistence type="predicted"/>
<sequence length="172" mass="19165">MLKGILCLVMVFACGGLGLLKAQTFSARLEDLMDLKDMIRILQTEMSYRKDPLPSAFARIAAYKDNRAMDLLQQCSDSMKESLDLMQCWEKAVETAYQKSGSCLNNEDLIILKDLGLQLGKSDIKGQAAMFSLTEAKLENQIRQAEKEKESKGKMYKGLGFSIGIVIAIILI</sequence>
<dbReference type="Proteomes" id="UP001524502">
    <property type="component" value="Unassembled WGS sequence"/>
</dbReference>
<dbReference type="InterPro" id="IPR014198">
    <property type="entry name" value="Spore_III_AB"/>
</dbReference>
<dbReference type="Pfam" id="PF09548">
    <property type="entry name" value="Spore_III_AB"/>
    <property type="match status" value="1"/>
</dbReference>
<dbReference type="RefSeq" id="WP_256131079.1">
    <property type="nucleotide sequence ID" value="NZ_JANFXK010000003.1"/>
</dbReference>
<evidence type="ECO:0000256" key="1">
    <source>
        <dbReference type="SAM" id="Coils"/>
    </source>
</evidence>
<comment type="caution">
    <text evidence="2">The sequence shown here is derived from an EMBL/GenBank/DDBJ whole genome shotgun (WGS) entry which is preliminary data.</text>
</comment>
<keyword evidence="1" id="KW-0175">Coiled coil</keyword>
<organism evidence="2 3">
    <name type="scientific">Anaerovorax odorimutans</name>
    <dbReference type="NCBI Taxonomy" id="109327"/>
    <lineage>
        <taxon>Bacteria</taxon>
        <taxon>Bacillati</taxon>
        <taxon>Bacillota</taxon>
        <taxon>Clostridia</taxon>
        <taxon>Peptostreptococcales</taxon>
        <taxon>Anaerovoracaceae</taxon>
        <taxon>Anaerovorax</taxon>
    </lineage>
</organism>
<protein>
    <submittedName>
        <fullName evidence="2">Stage III sporulation protein AB</fullName>
    </submittedName>
</protein>
<reference evidence="2 3" key="1">
    <citation type="submission" date="2022-06" db="EMBL/GenBank/DDBJ databases">
        <title>Isolation of gut microbiota from human fecal samples.</title>
        <authorList>
            <person name="Pamer E.G."/>
            <person name="Barat B."/>
            <person name="Waligurski E."/>
            <person name="Medina S."/>
            <person name="Paddock L."/>
            <person name="Mostad J."/>
        </authorList>
    </citation>
    <scope>NUCLEOTIDE SEQUENCE [LARGE SCALE GENOMIC DNA]</scope>
    <source>
        <strain evidence="2 3">SL.3.17</strain>
    </source>
</reference>
<evidence type="ECO:0000313" key="3">
    <source>
        <dbReference type="Proteomes" id="UP001524502"/>
    </source>
</evidence>
<accession>A0ABT1RL20</accession>